<dbReference type="EMBL" id="LIWG01000010">
    <property type="protein sequence ID" value="MBE3608622.1"/>
    <property type="molecule type" value="Genomic_DNA"/>
</dbReference>
<dbReference type="Gene3D" id="3.40.50.300">
    <property type="entry name" value="P-loop containing nucleotide triphosphate hydrolases"/>
    <property type="match status" value="1"/>
</dbReference>
<dbReference type="CDD" id="cd03230">
    <property type="entry name" value="ABC_DR_subfamily_A"/>
    <property type="match status" value="1"/>
</dbReference>
<keyword evidence="1" id="KW-0813">Transport</keyword>
<accession>A0AAW3ZVE6</accession>
<protein>
    <submittedName>
        <fullName evidence="5">ABC transporter ATP-binding protein</fullName>
    </submittedName>
</protein>
<gene>
    <name evidence="5" type="ORF">CCAL9337_07815</name>
</gene>
<dbReference type="Pfam" id="PF00005">
    <property type="entry name" value="ABC_tran"/>
    <property type="match status" value="1"/>
</dbReference>
<dbReference type="PANTHER" id="PTHR42939:SF1">
    <property type="entry name" value="ABC TRANSPORTER ATP-BINDING PROTEIN ALBC-RELATED"/>
    <property type="match status" value="1"/>
</dbReference>
<dbReference type="SMART" id="SM00382">
    <property type="entry name" value="AAA"/>
    <property type="match status" value="1"/>
</dbReference>
<dbReference type="GO" id="GO:0016887">
    <property type="term" value="F:ATP hydrolysis activity"/>
    <property type="evidence" value="ECO:0007669"/>
    <property type="project" value="InterPro"/>
</dbReference>
<dbReference type="PANTHER" id="PTHR42939">
    <property type="entry name" value="ABC TRANSPORTER ATP-BINDING PROTEIN ALBC-RELATED"/>
    <property type="match status" value="1"/>
</dbReference>
<dbReference type="SUPFAM" id="SSF52540">
    <property type="entry name" value="P-loop containing nucleoside triphosphate hydrolases"/>
    <property type="match status" value="1"/>
</dbReference>
<keyword evidence="2" id="KW-0547">Nucleotide-binding</keyword>
<organism evidence="5 6">
    <name type="scientific">Campylobacter californiensis</name>
    <dbReference type="NCBI Taxonomy" id="1032243"/>
    <lineage>
        <taxon>Bacteria</taxon>
        <taxon>Pseudomonadati</taxon>
        <taxon>Campylobacterota</taxon>
        <taxon>Epsilonproteobacteria</taxon>
        <taxon>Campylobacterales</taxon>
        <taxon>Campylobacteraceae</taxon>
        <taxon>Campylobacter</taxon>
    </lineage>
</organism>
<evidence type="ECO:0000256" key="2">
    <source>
        <dbReference type="ARBA" id="ARBA00022741"/>
    </source>
</evidence>
<evidence type="ECO:0000313" key="6">
    <source>
        <dbReference type="Proteomes" id="UP000650616"/>
    </source>
</evidence>
<dbReference type="InterPro" id="IPR003593">
    <property type="entry name" value="AAA+_ATPase"/>
</dbReference>
<dbReference type="PROSITE" id="PS50893">
    <property type="entry name" value="ABC_TRANSPORTER_2"/>
    <property type="match status" value="1"/>
</dbReference>
<comment type="caution">
    <text evidence="5">The sequence shown here is derived from an EMBL/GenBank/DDBJ whole genome shotgun (WGS) entry which is preliminary data.</text>
</comment>
<dbReference type="GO" id="GO:0005524">
    <property type="term" value="F:ATP binding"/>
    <property type="evidence" value="ECO:0007669"/>
    <property type="project" value="UniProtKB-KW"/>
</dbReference>
<evidence type="ECO:0000313" key="5">
    <source>
        <dbReference type="EMBL" id="MBE3608622.1"/>
    </source>
</evidence>
<proteinExistence type="predicted"/>
<dbReference type="Proteomes" id="UP000650616">
    <property type="component" value="Unassembled WGS sequence"/>
</dbReference>
<evidence type="ECO:0000256" key="1">
    <source>
        <dbReference type="ARBA" id="ARBA00022448"/>
    </source>
</evidence>
<dbReference type="AlphaFoldDB" id="A0AAW3ZVE6"/>
<dbReference type="InterPro" id="IPR027417">
    <property type="entry name" value="P-loop_NTPase"/>
</dbReference>
<sequence length="282" mass="32423">MKDFKMYAIEVKNLTHFYGEKLIYQNLNFSVKTGNVFGILGRNGVGKSTLINILMGYIKPKSGECRVLGENSFELSAKTKQDIALLFEGFVSYDHLSIARYEEFLSSFYPNWDSVVYNDLVRLLKLNKDQKLSSMSFGQKSQVVLASLFAQDAKVLIFDDYSMGLDAGYRRLFGDFLKDYLDGKDKTVVITSHVMSDLENLIDEFLIIKRGGEIYQSNMGDFMSNFHAYKLPKELNLNEFDFKNIDEFKHHKMAYGFVNLDGFEPMNASFEDKFLGYVGLYE</sequence>
<reference evidence="5 6" key="1">
    <citation type="submission" date="2015-08" db="EMBL/GenBank/DDBJ databases">
        <title>Comparative genomics of the Campylobacter concisus group.</title>
        <authorList>
            <person name="Yee E."/>
            <person name="Chapman M.H."/>
            <person name="Huynh S."/>
            <person name="Bono J.L."/>
            <person name="On S.L."/>
            <person name="St Leger J."/>
            <person name="Foster G."/>
            <person name="Parker C.T."/>
            <person name="Miller W.G."/>
        </authorList>
    </citation>
    <scope>NUCLEOTIDE SEQUENCE [LARGE SCALE GENOMIC DNA]</scope>
    <source>
        <strain evidence="5 6">RM9337</strain>
    </source>
</reference>
<dbReference type="InterPro" id="IPR003439">
    <property type="entry name" value="ABC_transporter-like_ATP-bd"/>
</dbReference>
<evidence type="ECO:0000259" key="4">
    <source>
        <dbReference type="PROSITE" id="PS50893"/>
    </source>
</evidence>
<name>A0AAW3ZVE6_9BACT</name>
<evidence type="ECO:0000256" key="3">
    <source>
        <dbReference type="ARBA" id="ARBA00022840"/>
    </source>
</evidence>
<dbReference type="InterPro" id="IPR051782">
    <property type="entry name" value="ABC_Transporter_VariousFunc"/>
</dbReference>
<feature type="domain" description="ABC transporter" evidence="4">
    <location>
        <begin position="9"/>
        <end position="235"/>
    </location>
</feature>
<keyword evidence="6" id="KW-1185">Reference proteome</keyword>
<keyword evidence="3 5" id="KW-0067">ATP-binding</keyword>